<dbReference type="GO" id="GO:0015297">
    <property type="term" value="F:antiporter activity"/>
    <property type="evidence" value="ECO:0007669"/>
    <property type="project" value="InterPro"/>
</dbReference>
<dbReference type="Gene3D" id="1.20.1530.20">
    <property type="match status" value="1"/>
</dbReference>
<evidence type="ECO:0000313" key="9">
    <source>
        <dbReference type="EMBL" id="GIM88417.1"/>
    </source>
</evidence>
<dbReference type="GO" id="GO:0016020">
    <property type="term" value="C:membrane"/>
    <property type="evidence" value="ECO:0007669"/>
    <property type="project" value="UniProtKB-SubCell"/>
</dbReference>
<dbReference type="PANTHER" id="PTHR32468:SF0">
    <property type="entry name" value="K(+)_H(+) ANTIPORTER 1"/>
    <property type="match status" value="1"/>
</dbReference>
<comment type="caution">
    <text evidence="9">The sequence shown here is derived from an EMBL/GenBank/DDBJ whole genome shotgun (WGS) entry which is preliminary data.</text>
</comment>
<evidence type="ECO:0000256" key="7">
    <source>
        <dbReference type="SAM" id="Phobius"/>
    </source>
</evidence>
<name>A0A919T4A3_9ACTN</name>
<dbReference type="InterPro" id="IPR006153">
    <property type="entry name" value="Cation/H_exchanger_TM"/>
</dbReference>
<evidence type="ECO:0000259" key="8">
    <source>
        <dbReference type="Pfam" id="PF00999"/>
    </source>
</evidence>
<accession>A0A919T4A3</accession>
<feature type="transmembrane region" description="Helical" evidence="7">
    <location>
        <begin position="258"/>
        <end position="278"/>
    </location>
</feature>
<evidence type="ECO:0000256" key="6">
    <source>
        <dbReference type="ARBA" id="ARBA00023136"/>
    </source>
</evidence>
<dbReference type="PANTHER" id="PTHR32468">
    <property type="entry name" value="CATION/H + ANTIPORTER"/>
    <property type="match status" value="1"/>
</dbReference>
<proteinExistence type="predicted"/>
<feature type="transmembrane region" description="Helical" evidence="7">
    <location>
        <begin position="168"/>
        <end position="193"/>
    </location>
</feature>
<dbReference type="EMBL" id="BOQN01000002">
    <property type="protein sequence ID" value="GIM88417.1"/>
    <property type="molecule type" value="Genomic_DNA"/>
</dbReference>
<protein>
    <recommendedName>
        <fullName evidence="8">Cation/H+ exchanger transmembrane domain-containing protein</fullName>
    </recommendedName>
</protein>
<feature type="transmembrane region" description="Helical" evidence="7">
    <location>
        <begin position="290"/>
        <end position="310"/>
    </location>
</feature>
<keyword evidence="6 7" id="KW-0472">Membrane</keyword>
<feature type="transmembrane region" description="Helical" evidence="7">
    <location>
        <begin position="316"/>
        <end position="336"/>
    </location>
</feature>
<feature type="transmembrane region" description="Helical" evidence="7">
    <location>
        <begin position="69"/>
        <end position="89"/>
    </location>
</feature>
<keyword evidence="3 7" id="KW-0812">Transmembrane</keyword>
<keyword evidence="4 7" id="KW-1133">Transmembrane helix</keyword>
<sequence length="420" mass="43533">MTSEVLSHVLLSLAFVVALARLGGFLFERAGQPPVVGEIVAGICAGPSLLGLFAPQVSDLLLPDDAKPYLTMLAQLGLVIFMLVVGLEVETATLGRRAGTVGAVALGATLLPFLLGLLLAVVIWPWYEVPAGRTPFLLFVGVAVAITAFPVLARILRDRGMSGTRMAGIALACAALIDVAAWLALAAVVALAGQGSHRPWVMLALVAAFVLIMLLVVRPALATLQRRGALDRISPRALLIAVLVAAVLAAWFTESIGLHSIFGPFILGLALPRVESVIDLITTRAADLSSGLLLPAFFVVAGMGVDVAAMGWRDTAVLVAAVAVSMIGKIAGAAGPARLTGMDGRDSLTLGVLLSTRGLTELVVLSVGAAAGLLTTTLYTVLVINAVLTTLATGPLLSRIERKGRQTVNRKDQSWTPAST</sequence>
<feature type="domain" description="Cation/H+ exchanger transmembrane" evidence="8">
    <location>
        <begin position="18"/>
        <end position="398"/>
    </location>
</feature>
<reference evidence="9 10" key="1">
    <citation type="submission" date="2021-03" db="EMBL/GenBank/DDBJ databases">
        <title>Whole genome shotgun sequence of Actinoplanes toevensis NBRC 105298.</title>
        <authorList>
            <person name="Komaki H."/>
            <person name="Tamura T."/>
        </authorList>
    </citation>
    <scope>NUCLEOTIDE SEQUENCE [LARGE SCALE GENOMIC DNA]</scope>
    <source>
        <strain evidence="9 10">NBRC 105298</strain>
    </source>
</reference>
<evidence type="ECO:0000256" key="2">
    <source>
        <dbReference type="ARBA" id="ARBA00022448"/>
    </source>
</evidence>
<feature type="transmembrane region" description="Helical" evidence="7">
    <location>
        <begin position="136"/>
        <end position="156"/>
    </location>
</feature>
<gene>
    <name evidence="9" type="ORF">Ato02nite_002100</name>
</gene>
<feature type="transmembrane region" description="Helical" evidence="7">
    <location>
        <begin position="101"/>
        <end position="124"/>
    </location>
</feature>
<dbReference type="Pfam" id="PF00999">
    <property type="entry name" value="Na_H_Exchanger"/>
    <property type="match status" value="1"/>
</dbReference>
<keyword evidence="5" id="KW-0406">Ion transport</keyword>
<feature type="transmembrane region" description="Helical" evidence="7">
    <location>
        <begin position="6"/>
        <end position="27"/>
    </location>
</feature>
<feature type="transmembrane region" description="Helical" evidence="7">
    <location>
        <begin position="377"/>
        <end position="397"/>
    </location>
</feature>
<feature type="transmembrane region" description="Helical" evidence="7">
    <location>
        <begin position="39"/>
        <end position="57"/>
    </location>
</feature>
<evidence type="ECO:0000256" key="4">
    <source>
        <dbReference type="ARBA" id="ARBA00022989"/>
    </source>
</evidence>
<dbReference type="InterPro" id="IPR038770">
    <property type="entry name" value="Na+/solute_symporter_sf"/>
</dbReference>
<keyword evidence="10" id="KW-1185">Reference proteome</keyword>
<dbReference type="GO" id="GO:1902600">
    <property type="term" value="P:proton transmembrane transport"/>
    <property type="evidence" value="ECO:0007669"/>
    <property type="project" value="InterPro"/>
</dbReference>
<feature type="transmembrane region" description="Helical" evidence="7">
    <location>
        <begin position="348"/>
        <end position="371"/>
    </location>
</feature>
<evidence type="ECO:0000256" key="1">
    <source>
        <dbReference type="ARBA" id="ARBA00004141"/>
    </source>
</evidence>
<feature type="transmembrane region" description="Helical" evidence="7">
    <location>
        <begin position="233"/>
        <end position="252"/>
    </location>
</feature>
<evidence type="ECO:0000256" key="5">
    <source>
        <dbReference type="ARBA" id="ARBA00023065"/>
    </source>
</evidence>
<comment type="subcellular location">
    <subcellularLocation>
        <location evidence="1">Membrane</location>
        <topology evidence="1">Multi-pass membrane protein</topology>
    </subcellularLocation>
</comment>
<dbReference type="RefSeq" id="WP_213004400.1">
    <property type="nucleotide sequence ID" value="NZ_BOQN01000002.1"/>
</dbReference>
<dbReference type="Proteomes" id="UP000677082">
    <property type="component" value="Unassembled WGS sequence"/>
</dbReference>
<organism evidence="9 10">
    <name type="scientific">Paractinoplanes toevensis</name>
    <dbReference type="NCBI Taxonomy" id="571911"/>
    <lineage>
        <taxon>Bacteria</taxon>
        <taxon>Bacillati</taxon>
        <taxon>Actinomycetota</taxon>
        <taxon>Actinomycetes</taxon>
        <taxon>Micromonosporales</taxon>
        <taxon>Micromonosporaceae</taxon>
        <taxon>Paractinoplanes</taxon>
    </lineage>
</organism>
<dbReference type="InterPro" id="IPR050794">
    <property type="entry name" value="CPA2_transporter"/>
</dbReference>
<keyword evidence="2" id="KW-0813">Transport</keyword>
<dbReference type="AlphaFoldDB" id="A0A919T4A3"/>
<evidence type="ECO:0000313" key="10">
    <source>
        <dbReference type="Proteomes" id="UP000677082"/>
    </source>
</evidence>
<evidence type="ECO:0000256" key="3">
    <source>
        <dbReference type="ARBA" id="ARBA00022692"/>
    </source>
</evidence>
<feature type="transmembrane region" description="Helical" evidence="7">
    <location>
        <begin position="199"/>
        <end position="221"/>
    </location>
</feature>